<gene>
    <name evidence="2" type="ORF">J0695_41305</name>
</gene>
<keyword evidence="3" id="KW-1185">Reference proteome</keyword>
<name>A0A939FIS2_9ACTN</name>
<organism evidence="2 3">
    <name type="scientific">Streptomyces beijiangensis</name>
    <dbReference type="NCBI Taxonomy" id="163361"/>
    <lineage>
        <taxon>Bacteria</taxon>
        <taxon>Bacillati</taxon>
        <taxon>Actinomycetota</taxon>
        <taxon>Actinomycetes</taxon>
        <taxon>Kitasatosporales</taxon>
        <taxon>Streptomycetaceae</taxon>
        <taxon>Streptomyces</taxon>
    </lineage>
</organism>
<evidence type="ECO:0000256" key="1">
    <source>
        <dbReference type="SAM" id="SignalP"/>
    </source>
</evidence>
<evidence type="ECO:0000313" key="3">
    <source>
        <dbReference type="Proteomes" id="UP000664167"/>
    </source>
</evidence>
<dbReference type="PROSITE" id="PS51257">
    <property type="entry name" value="PROKAR_LIPOPROTEIN"/>
    <property type="match status" value="1"/>
</dbReference>
<dbReference type="Proteomes" id="UP000664167">
    <property type="component" value="Unassembled WGS sequence"/>
</dbReference>
<comment type="caution">
    <text evidence="2">The sequence shown here is derived from an EMBL/GenBank/DDBJ whole genome shotgun (WGS) entry which is preliminary data.</text>
</comment>
<dbReference type="AlphaFoldDB" id="A0A939FIS2"/>
<keyword evidence="1" id="KW-0732">Signal</keyword>
<evidence type="ECO:0000313" key="2">
    <source>
        <dbReference type="EMBL" id="MBO0518112.1"/>
    </source>
</evidence>
<feature type="chain" id="PRO_5036890332" evidence="1">
    <location>
        <begin position="25"/>
        <end position="73"/>
    </location>
</feature>
<accession>A0A939FIS2</accession>
<feature type="non-terminal residue" evidence="2">
    <location>
        <position position="73"/>
    </location>
</feature>
<proteinExistence type="predicted"/>
<protein>
    <submittedName>
        <fullName evidence="2">Sugar ABC transporter substrate-binding protein</fullName>
    </submittedName>
</protein>
<sequence length="73" mass="7565">MPKNPRRLLCGIGLVCALALGATACGGSDDDGSAQKKVGATDIEAALKKGGTVTVWAWEPTLKQAAADFEKKY</sequence>
<dbReference type="EMBL" id="JAFLRJ010001234">
    <property type="protein sequence ID" value="MBO0518112.1"/>
    <property type="molecule type" value="Genomic_DNA"/>
</dbReference>
<reference evidence="2" key="1">
    <citation type="submission" date="2021-03" db="EMBL/GenBank/DDBJ databases">
        <title>Streptomyces poriferae sp. nov., a novel marine sponge-derived Actinobacteria species with anti-MRSA activity.</title>
        <authorList>
            <person name="Sandoval-Powers M."/>
            <person name="Kralova S."/>
            <person name="Nguyen G.-S."/>
            <person name="Fawwal D."/>
            <person name="Degnes K."/>
            <person name="Klinkenberg G."/>
            <person name="Sletta H."/>
            <person name="Wentzel A."/>
            <person name="Liles M.R."/>
        </authorList>
    </citation>
    <scope>NUCLEOTIDE SEQUENCE</scope>
    <source>
        <strain evidence="2">DSM 41794</strain>
    </source>
</reference>
<feature type="signal peptide" evidence="1">
    <location>
        <begin position="1"/>
        <end position="24"/>
    </location>
</feature>